<reference evidence="3 4" key="1">
    <citation type="submission" date="2020-10" db="EMBL/GenBank/DDBJ databases">
        <authorList>
            <person name="Peeters C."/>
        </authorList>
    </citation>
    <scope>NUCLEOTIDE SEQUENCE [LARGE SCALE GENOMIC DNA]</scope>
    <source>
        <strain evidence="3 4">LMG 28140</strain>
    </source>
</reference>
<sequence>MNLFAYPAFQAFADMMLPLRHSAALMNHSLDAWPALADTPHGRSIRASCELLTLAGLTPVRPPFGIDSVVSEGKPVAIVEEIAAHTPFCSLLHFRKTTAPSTPQPRVLVIAPMSGHFATLLRGTVRTMLAEHDVYITDWHNPRDVPLSQGRFGFNEFVQHVIDFTEKIGPGAHLLAVCQPTVAALAAVALMAAEDHPAQPASMTLMAGPLDTRINPTRVNELAKSKPLEWFERNLISAVPFGFAGAHRRVYPGFVQLTAFMAMNLNRHIDSFETMYYERAKGDPAKADTIHTFYEEYFATMDLTADFYLETVDTVFQRHALPLHELEVEGHLVEPSKIRRTALLTVEGEKDDICAVGQTLAAQDMCDKLRPYLKTHHVQTGVGHYGVFNGRRWERQIYPRVRAVIYDNEPRAVLVSSRARTIQPVSMPVAVAAEVAPAAPAAAAVVEVVVETSSSAAGSKNGAAGVESSGDGNGSGTATATTRHKTTRASRRRPPAAQ</sequence>
<dbReference type="Pfam" id="PF06850">
    <property type="entry name" value="PHB_depo_C"/>
    <property type="match status" value="1"/>
</dbReference>
<dbReference type="SUPFAM" id="SSF53474">
    <property type="entry name" value="alpha/beta-Hydrolases"/>
    <property type="match status" value="1"/>
</dbReference>
<evidence type="ECO:0000313" key="4">
    <source>
        <dbReference type="Proteomes" id="UP000598032"/>
    </source>
</evidence>
<feature type="domain" description="PHB de-polymerase C-terminal" evidence="2">
    <location>
        <begin position="207"/>
        <end position="408"/>
    </location>
</feature>
<evidence type="ECO:0000313" key="3">
    <source>
        <dbReference type="EMBL" id="CAD6552782.1"/>
    </source>
</evidence>
<dbReference type="InterPro" id="IPR029058">
    <property type="entry name" value="AB_hydrolase_fold"/>
</dbReference>
<accession>A0ABN7I8K3</accession>
<evidence type="ECO:0000256" key="1">
    <source>
        <dbReference type="SAM" id="MobiDB-lite"/>
    </source>
</evidence>
<evidence type="ECO:0000259" key="2">
    <source>
        <dbReference type="Pfam" id="PF06850"/>
    </source>
</evidence>
<organism evidence="3 4">
    <name type="scientific">Paraburkholderia metrosideri</name>
    <dbReference type="NCBI Taxonomy" id="580937"/>
    <lineage>
        <taxon>Bacteria</taxon>
        <taxon>Pseudomonadati</taxon>
        <taxon>Pseudomonadota</taxon>
        <taxon>Betaproteobacteria</taxon>
        <taxon>Burkholderiales</taxon>
        <taxon>Burkholderiaceae</taxon>
        <taxon>Paraburkholderia</taxon>
    </lineage>
</organism>
<dbReference type="PANTHER" id="PTHR36837:SF4">
    <property type="entry name" value="BLR0908 PROTEIN"/>
    <property type="match status" value="1"/>
</dbReference>
<gene>
    <name evidence="3" type="ORF">LMG28140_05202</name>
</gene>
<dbReference type="InterPro" id="IPR051321">
    <property type="entry name" value="PHA/PHB_synthase"/>
</dbReference>
<keyword evidence="4" id="KW-1185">Reference proteome</keyword>
<dbReference type="InterPro" id="IPR009656">
    <property type="entry name" value="PHB_depo_C"/>
</dbReference>
<feature type="compositionally biased region" description="Basic residues" evidence="1">
    <location>
        <begin position="482"/>
        <end position="498"/>
    </location>
</feature>
<dbReference type="Proteomes" id="UP000598032">
    <property type="component" value="Unassembled WGS sequence"/>
</dbReference>
<dbReference type="RefSeq" id="WP_201645117.1">
    <property type="nucleotide sequence ID" value="NZ_CAJHCP010000012.1"/>
</dbReference>
<dbReference type="NCBIfam" id="TIGR01849">
    <property type="entry name" value="PHB_depoly_PhaZ"/>
    <property type="match status" value="1"/>
</dbReference>
<protein>
    <recommendedName>
        <fullName evidence="2">PHB de-polymerase C-terminal domain-containing protein</fullName>
    </recommendedName>
</protein>
<comment type="caution">
    <text evidence="3">The sequence shown here is derived from an EMBL/GenBank/DDBJ whole genome shotgun (WGS) entry which is preliminary data.</text>
</comment>
<dbReference type="PANTHER" id="PTHR36837">
    <property type="entry name" value="POLY(3-HYDROXYALKANOATE) POLYMERASE SUBUNIT PHAC"/>
    <property type="match status" value="1"/>
</dbReference>
<dbReference type="PIRSF" id="PIRSF020818">
    <property type="entry name" value="PHB_depoly_PhaZ"/>
    <property type="match status" value="1"/>
</dbReference>
<proteinExistence type="predicted"/>
<feature type="region of interest" description="Disordered" evidence="1">
    <location>
        <begin position="454"/>
        <end position="498"/>
    </location>
</feature>
<feature type="compositionally biased region" description="Low complexity" evidence="1">
    <location>
        <begin position="454"/>
        <end position="465"/>
    </location>
</feature>
<name>A0ABN7I8K3_9BURK</name>
<dbReference type="EMBL" id="CAJHCP010000012">
    <property type="protein sequence ID" value="CAD6552782.1"/>
    <property type="molecule type" value="Genomic_DNA"/>
</dbReference>
<dbReference type="InterPro" id="IPR010915">
    <property type="entry name" value="PHB_depoly_PhaZ"/>
</dbReference>